<sequence length="449" mass="49453">MGKTGVGKSSLIHSAFGITGVNIEHGTRGEANIDAEFTSLENARFVLHDSQGFESGEGDRVKTVKDFIARRSDMPELKDRVHAIWLCLAAPHAEGRVFESGVEDFFKNKQEILGDIPVITVFTKRDLLDNRIEMEMEMRGEYGNKVIEAAKRQAIEERCIRPLKDVGGDNLSYAVVSAKEDTKSIASLIEITLADVQKYVATKGAGLTGKMAQRVNIDLKIDASISVGKKKYWRNLAASVDFEGQSLLDCLNVMHADIVAVWNFQDPGNYLNGEQFRKFMVEMVSNLEIPLSAESNTTLNLGVSVVASLAAILTPVAGPAMPMVVSVLTVAVFAGWASSVYQRTLDVTRRFMMYIVDLTLVAQVLFLLAPERVSMDDIHKAIQIYENAPGGKNQTHKKILNYSQTTITKAGRDHALQFIEKLIEDVSIGAGEVPGLRKEVAIIRGRIDH</sequence>
<protein>
    <submittedName>
        <fullName evidence="1">Uncharacterized protein</fullName>
    </submittedName>
</protein>
<accession>A0ACB8AI30</accession>
<proteinExistence type="predicted"/>
<organism evidence="1 2">
    <name type="scientific">Hygrophoropsis aurantiaca</name>
    <dbReference type="NCBI Taxonomy" id="72124"/>
    <lineage>
        <taxon>Eukaryota</taxon>
        <taxon>Fungi</taxon>
        <taxon>Dikarya</taxon>
        <taxon>Basidiomycota</taxon>
        <taxon>Agaricomycotina</taxon>
        <taxon>Agaricomycetes</taxon>
        <taxon>Agaricomycetidae</taxon>
        <taxon>Boletales</taxon>
        <taxon>Coniophorineae</taxon>
        <taxon>Hygrophoropsidaceae</taxon>
        <taxon>Hygrophoropsis</taxon>
    </lineage>
</organism>
<keyword evidence="2" id="KW-1185">Reference proteome</keyword>
<reference evidence="1" key="1">
    <citation type="journal article" date="2021" name="New Phytol.">
        <title>Evolutionary innovations through gain and loss of genes in the ectomycorrhizal Boletales.</title>
        <authorList>
            <person name="Wu G."/>
            <person name="Miyauchi S."/>
            <person name="Morin E."/>
            <person name="Kuo A."/>
            <person name="Drula E."/>
            <person name="Varga T."/>
            <person name="Kohler A."/>
            <person name="Feng B."/>
            <person name="Cao Y."/>
            <person name="Lipzen A."/>
            <person name="Daum C."/>
            <person name="Hundley H."/>
            <person name="Pangilinan J."/>
            <person name="Johnson J."/>
            <person name="Barry K."/>
            <person name="LaButti K."/>
            <person name="Ng V."/>
            <person name="Ahrendt S."/>
            <person name="Min B."/>
            <person name="Choi I.G."/>
            <person name="Park H."/>
            <person name="Plett J.M."/>
            <person name="Magnuson J."/>
            <person name="Spatafora J.W."/>
            <person name="Nagy L.G."/>
            <person name="Henrissat B."/>
            <person name="Grigoriev I.V."/>
            <person name="Yang Z.L."/>
            <person name="Xu J."/>
            <person name="Martin F.M."/>
        </authorList>
    </citation>
    <scope>NUCLEOTIDE SEQUENCE</scope>
    <source>
        <strain evidence="1">ATCC 28755</strain>
    </source>
</reference>
<dbReference type="EMBL" id="MU267653">
    <property type="protein sequence ID" value="KAH7912358.1"/>
    <property type="molecule type" value="Genomic_DNA"/>
</dbReference>
<comment type="caution">
    <text evidence="1">The sequence shown here is derived from an EMBL/GenBank/DDBJ whole genome shotgun (WGS) entry which is preliminary data.</text>
</comment>
<evidence type="ECO:0000313" key="2">
    <source>
        <dbReference type="Proteomes" id="UP000790377"/>
    </source>
</evidence>
<evidence type="ECO:0000313" key="1">
    <source>
        <dbReference type="EMBL" id="KAH7912358.1"/>
    </source>
</evidence>
<dbReference type="Proteomes" id="UP000790377">
    <property type="component" value="Unassembled WGS sequence"/>
</dbReference>
<name>A0ACB8AI30_9AGAM</name>
<gene>
    <name evidence="1" type="ORF">BJ138DRAFT_1112393</name>
</gene>